<feature type="domain" description="Rad51-like C-terminal" evidence="1">
    <location>
        <begin position="9"/>
        <end position="105"/>
    </location>
</feature>
<dbReference type="GO" id="GO:0007131">
    <property type="term" value="P:reciprocal meiotic recombination"/>
    <property type="evidence" value="ECO:0007669"/>
    <property type="project" value="TreeGrafter"/>
</dbReference>
<dbReference type="EMBL" id="PYDT01000009">
    <property type="protein sequence ID" value="THU49627.1"/>
    <property type="molecule type" value="Genomic_DNA"/>
</dbReference>
<name>A0A4S8IM80_MUSBA</name>
<dbReference type="InterPro" id="IPR027417">
    <property type="entry name" value="P-loop_NTPase"/>
</dbReference>
<evidence type="ECO:0000313" key="3">
    <source>
        <dbReference type="Proteomes" id="UP000317650"/>
    </source>
</evidence>
<sequence length="105" mass="11149">MASRKQASTSSHFGVVVICADQVVAQVDGSAKFADPRIRLIGGNIMAHASATRFFQDDQSLSLDMHFISGLPSARNGDNISRVTSSPCFAEAESRFQVSSDGVAD</sequence>
<accession>A0A4S8IM80</accession>
<dbReference type="STRING" id="52838.A0A4S8IM80"/>
<dbReference type="GO" id="GO:0008094">
    <property type="term" value="F:ATP-dependent activity, acting on DNA"/>
    <property type="evidence" value="ECO:0007669"/>
    <property type="project" value="TreeGrafter"/>
</dbReference>
<protein>
    <recommendedName>
        <fullName evidence="1">Rad51-like C-terminal domain-containing protein</fullName>
    </recommendedName>
</protein>
<dbReference type="Pfam" id="PF08423">
    <property type="entry name" value="Rad51"/>
    <property type="match status" value="1"/>
</dbReference>
<evidence type="ECO:0000313" key="2">
    <source>
        <dbReference type="EMBL" id="THU49627.1"/>
    </source>
</evidence>
<dbReference type="GO" id="GO:0070192">
    <property type="term" value="P:chromosome organization involved in meiotic cell cycle"/>
    <property type="evidence" value="ECO:0007669"/>
    <property type="project" value="TreeGrafter"/>
</dbReference>
<dbReference type="InterPro" id="IPR013632">
    <property type="entry name" value="Rad51_C"/>
</dbReference>
<dbReference type="PANTHER" id="PTHR22942:SF39">
    <property type="entry name" value="DNA REPAIR PROTEIN RAD51 HOMOLOG 1"/>
    <property type="match status" value="1"/>
</dbReference>
<dbReference type="GO" id="GO:0003697">
    <property type="term" value="F:single-stranded DNA binding"/>
    <property type="evidence" value="ECO:0007669"/>
    <property type="project" value="TreeGrafter"/>
</dbReference>
<dbReference type="GO" id="GO:0000730">
    <property type="term" value="P:DNA recombinase assembly"/>
    <property type="evidence" value="ECO:0007669"/>
    <property type="project" value="TreeGrafter"/>
</dbReference>
<keyword evidence="3" id="KW-1185">Reference proteome</keyword>
<proteinExistence type="predicted"/>
<reference evidence="2 3" key="1">
    <citation type="journal article" date="2019" name="Nat. Plants">
        <title>Genome sequencing of Musa balbisiana reveals subgenome evolution and function divergence in polyploid bananas.</title>
        <authorList>
            <person name="Yao X."/>
        </authorList>
    </citation>
    <scope>NUCLEOTIDE SEQUENCE [LARGE SCALE GENOMIC DNA]</scope>
    <source>
        <strain evidence="3">cv. DH-PKW</strain>
        <tissue evidence="2">Leaves</tissue>
    </source>
</reference>
<dbReference type="GO" id="GO:0000794">
    <property type="term" value="C:condensed nuclear chromosome"/>
    <property type="evidence" value="ECO:0007669"/>
    <property type="project" value="TreeGrafter"/>
</dbReference>
<dbReference type="PANTHER" id="PTHR22942">
    <property type="entry name" value="RECA/RAD51/RADA DNA STRAND-PAIRING FAMILY MEMBER"/>
    <property type="match status" value="1"/>
</dbReference>
<dbReference type="GO" id="GO:0006312">
    <property type="term" value="P:mitotic recombination"/>
    <property type="evidence" value="ECO:0007669"/>
    <property type="project" value="TreeGrafter"/>
</dbReference>
<dbReference type="AlphaFoldDB" id="A0A4S8IM80"/>
<dbReference type="GO" id="GO:0042148">
    <property type="term" value="P:DNA strand invasion"/>
    <property type="evidence" value="ECO:0007669"/>
    <property type="project" value="TreeGrafter"/>
</dbReference>
<gene>
    <name evidence="2" type="ORF">C4D60_Mb06t11530</name>
</gene>
<dbReference type="GO" id="GO:0000150">
    <property type="term" value="F:DNA strand exchange activity"/>
    <property type="evidence" value="ECO:0007669"/>
    <property type="project" value="TreeGrafter"/>
</dbReference>
<dbReference type="GO" id="GO:0003690">
    <property type="term" value="F:double-stranded DNA binding"/>
    <property type="evidence" value="ECO:0007669"/>
    <property type="project" value="TreeGrafter"/>
</dbReference>
<evidence type="ECO:0000259" key="1">
    <source>
        <dbReference type="Pfam" id="PF08423"/>
    </source>
</evidence>
<dbReference type="Proteomes" id="UP000317650">
    <property type="component" value="Chromosome 6"/>
</dbReference>
<comment type="caution">
    <text evidence="2">The sequence shown here is derived from an EMBL/GenBank/DDBJ whole genome shotgun (WGS) entry which is preliminary data.</text>
</comment>
<organism evidence="2 3">
    <name type="scientific">Musa balbisiana</name>
    <name type="common">Banana</name>
    <dbReference type="NCBI Taxonomy" id="52838"/>
    <lineage>
        <taxon>Eukaryota</taxon>
        <taxon>Viridiplantae</taxon>
        <taxon>Streptophyta</taxon>
        <taxon>Embryophyta</taxon>
        <taxon>Tracheophyta</taxon>
        <taxon>Spermatophyta</taxon>
        <taxon>Magnoliopsida</taxon>
        <taxon>Liliopsida</taxon>
        <taxon>Zingiberales</taxon>
        <taxon>Musaceae</taxon>
        <taxon>Musa</taxon>
    </lineage>
</organism>
<dbReference type="Gene3D" id="3.40.50.300">
    <property type="entry name" value="P-loop containing nucleotide triphosphate hydrolases"/>
    <property type="match status" value="1"/>
</dbReference>